<accession>A0A2L1UMY3</accession>
<dbReference type="OrthoDB" id="7019377at2"/>
<dbReference type="KEGG" id="rox:BV494_04800"/>
<dbReference type="EMBL" id="CP019062">
    <property type="protein sequence ID" value="AVF34289.1"/>
    <property type="molecule type" value="Genomic_DNA"/>
</dbReference>
<keyword evidence="2" id="KW-1185">Reference proteome</keyword>
<organism evidence="1 2">
    <name type="scientific">Rahnella sikkimica</name>
    <dbReference type="NCBI Taxonomy" id="1805933"/>
    <lineage>
        <taxon>Bacteria</taxon>
        <taxon>Pseudomonadati</taxon>
        <taxon>Pseudomonadota</taxon>
        <taxon>Gammaproteobacteria</taxon>
        <taxon>Enterobacterales</taxon>
        <taxon>Yersiniaceae</taxon>
        <taxon>Rahnella</taxon>
    </lineage>
</organism>
<name>A0A2L1UMY3_9GAMM</name>
<dbReference type="Proteomes" id="UP000239197">
    <property type="component" value="Chromosome"/>
</dbReference>
<gene>
    <name evidence="1" type="ORF">BV494_04800</name>
</gene>
<dbReference type="AlphaFoldDB" id="A0A2L1UMY3"/>
<protein>
    <recommendedName>
        <fullName evidence="3">Phage tail protein</fullName>
    </recommendedName>
</protein>
<dbReference type="RefSeq" id="WP_104921819.1">
    <property type="nucleotide sequence ID" value="NZ_CP019062.1"/>
</dbReference>
<evidence type="ECO:0000313" key="1">
    <source>
        <dbReference type="EMBL" id="AVF34289.1"/>
    </source>
</evidence>
<proteinExistence type="predicted"/>
<evidence type="ECO:0008006" key="3">
    <source>
        <dbReference type="Google" id="ProtNLM"/>
    </source>
</evidence>
<reference evidence="2" key="1">
    <citation type="submission" date="2017-01" db="EMBL/GenBank/DDBJ databases">
        <title>Genome sequence of Rouxiella sp. ERMR1:05.</title>
        <authorList>
            <person name="Kumar R."/>
            <person name="Singh D."/>
            <person name="Kumar S."/>
        </authorList>
    </citation>
    <scope>NUCLEOTIDE SEQUENCE [LARGE SCALE GENOMIC DNA]</scope>
    <source>
        <strain evidence="2">ERMR1:05</strain>
    </source>
</reference>
<sequence>MTTLKVKESASVENVPVEVKVDTITDVQGRVIKLRELDPLQESRLVLAVGAEAAANAVYMYTFVYPVAKIESINGDDYGCPANQRQIDGMISVLGKDGMSALLGHFSKIAEDAIAAMDEKAAIKN</sequence>
<evidence type="ECO:0000313" key="2">
    <source>
        <dbReference type="Proteomes" id="UP000239197"/>
    </source>
</evidence>